<comment type="caution">
    <text evidence="1">The sequence shown here is derived from an EMBL/GenBank/DDBJ whole genome shotgun (WGS) entry which is preliminary data.</text>
</comment>
<sequence length="100" mass="11721">MEEIITEPNYKKIKLEESGEPKLPSDEDVSIEGYGSKMMNYLKDYILENTIATTFLTYADNYAIGYFKKQGFTKDITFDKRLWIGYIKDYEGGTLMQVYR</sequence>
<dbReference type="PANTHER" id="PTHR45750">
    <property type="entry name" value="GH11602P"/>
    <property type="match status" value="1"/>
</dbReference>
<gene>
    <name evidence="1" type="ORF">AYI68_g5310</name>
</gene>
<dbReference type="Gene3D" id="3.40.630.30">
    <property type="match status" value="1"/>
</dbReference>
<dbReference type="EMBL" id="LSSL01003342">
    <property type="protein sequence ID" value="OLY80597.1"/>
    <property type="molecule type" value="Genomic_DNA"/>
</dbReference>
<name>A0A1R0GUP0_9FUNG</name>
<evidence type="ECO:0000313" key="2">
    <source>
        <dbReference type="Proteomes" id="UP000187455"/>
    </source>
</evidence>
<dbReference type="GO" id="GO:0000123">
    <property type="term" value="C:histone acetyltransferase complex"/>
    <property type="evidence" value="ECO:0007669"/>
    <property type="project" value="TreeGrafter"/>
</dbReference>
<dbReference type="PANTHER" id="PTHR45750:SF3">
    <property type="entry name" value="HISTONE ACETYLTRANSFERASE"/>
    <property type="match status" value="1"/>
</dbReference>
<dbReference type="GO" id="GO:0010484">
    <property type="term" value="F:histone H3 acetyltransferase activity"/>
    <property type="evidence" value="ECO:0007669"/>
    <property type="project" value="TreeGrafter"/>
</dbReference>
<keyword evidence="2" id="KW-1185">Reference proteome</keyword>
<dbReference type="SUPFAM" id="SSF55729">
    <property type="entry name" value="Acyl-CoA N-acyltransferases (Nat)"/>
    <property type="match status" value="1"/>
</dbReference>
<dbReference type="GO" id="GO:0045944">
    <property type="term" value="P:positive regulation of transcription by RNA polymerase II"/>
    <property type="evidence" value="ECO:0007669"/>
    <property type="project" value="TreeGrafter"/>
</dbReference>
<dbReference type="OrthoDB" id="5576260at2759"/>
<dbReference type="STRING" id="133383.A0A1R0GUP0"/>
<protein>
    <submittedName>
        <fullName evidence="1">Histone acetyltransferase gcn5</fullName>
    </submittedName>
</protein>
<dbReference type="InterPro" id="IPR037800">
    <property type="entry name" value="GCN5"/>
</dbReference>
<accession>A0A1R0GUP0</accession>
<keyword evidence="1" id="KW-0808">Transferase</keyword>
<organism evidence="1 2">
    <name type="scientific">Smittium mucronatum</name>
    <dbReference type="NCBI Taxonomy" id="133383"/>
    <lineage>
        <taxon>Eukaryota</taxon>
        <taxon>Fungi</taxon>
        <taxon>Fungi incertae sedis</taxon>
        <taxon>Zoopagomycota</taxon>
        <taxon>Kickxellomycotina</taxon>
        <taxon>Harpellomycetes</taxon>
        <taxon>Harpellales</taxon>
        <taxon>Legeriomycetaceae</taxon>
        <taxon>Smittium</taxon>
    </lineage>
</organism>
<reference evidence="1 2" key="1">
    <citation type="journal article" date="2016" name="Mol. Biol. Evol.">
        <title>Genome-Wide Survey of Gut Fungi (Harpellales) Reveals the First Horizontally Transferred Ubiquitin Gene from a Mosquito Host.</title>
        <authorList>
            <person name="Wang Y."/>
            <person name="White M.M."/>
            <person name="Kvist S."/>
            <person name="Moncalvo J.M."/>
        </authorList>
    </citation>
    <scope>NUCLEOTIDE SEQUENCE [LARGE SCALE GENOMIC DNA]</scope>
    <source>
        <strain evidence="1 2">ALG-7-W6</strain>
    </source>
</reference>
<dbReference type="InterPro" id="IPR016181">
    <property type="entry name" value="Acyl_CoA_acyltransferase"/>
</dbReference>
<dbReference type="AlphaFoldDB" id="A0A1R0GUP0"/>
<proteinExistence type="predicted"/>
<dbReference type="Proteomes" id="UP000187455">
    <property type="component" value="Unassembled WGS sequence"/>
</dbReference>
<evidence type="ECO:0000313" key="1">
    <source>
        <dbReference type="EMBL" id="OLY80597.1"/>
    </source>
</evidence>